<dbReference type="SUPFAM" id="SSF110849">
    <property type="entry name" value="ParB/Sulfiredoxin"/>
    <property type="match status" value="1"/>
</dbReference>
<reference evidence="1" key="2">
    <citation type="journal article" date="2019" name="Genome Biol. Evol.">
        <title>Day and night: Metabolic profiles and evolutionary relationships of six axenic non-marine cyanobacteria.</title>
        <authorList>
            <person name="Will S.E."/>
            <person name="Henke P."/>
            <person name="Boedeker C."/>
            <person name="Huang S."/>
            <person name="Brinkmann H."/>
            <person name="Rohde M."/>
            <person name="Jarek M."/>
            <person name="Friedl T."/>
            <person name="Seufert S."/>
            <person name="Schumacher M."/>
            <person name="Overmann J."/>
            <person name="Neumann-Schaal M."/>
            <person name="Petersen J."/>
        </authorList>
    </citation>
    <scope>NUCLEOTIDE SEQUENCE [LARGE SCALE GENOMIC DNA]</scope>
    <source>
        <strain evidence="1">PCC 7102</strain>
    </source>
</reference>
<evidence type="ECO:0000313" key="2">
    <source>
        <dbReference type="Proteomes" id="UP000271624"/>
    </source>
</evidence>
<evidence type="ECO:0000313" key="1">
    <source>
        <dbReference type="EMBL" id="RUS94158.1"/>
    </source>
</evidence>
<gene>
    <name evidence="1" type="ORF">DSM106972_094170</name>
</gene>
<reference evidence="1" key="1">
    <citation type="submission" date="2018-12" db="EMBL/GenBank/DDBJ databases">
        <authorList>
            <person name="Will S."/>
            <person name="Neumann-Schaal M."/>
            <person name="Henke P."/>
        </authorList>
    </citation>
    <scope>NUCLEOTIDE SEQUENCE</scope>
    <source>
        <strain evidence="1">PCC 7102</strain>
    </source>
</reference>
<protein>
    <recommendedName>
        <fullName evidence="3">ParB/Sulfiredoxin domain-containing protein</fullName>
    </recommendedName>
</protein>
<name>A0A3S1A5S6_9CYAN</name>
<accession>A0A3S1A5S6</accession>
<dbReference type="RefSeq" id="WP_127087346.1">
    <property type="nucleotide sequence ID" value="NZ_RSCL01000051.1"/>
</dbReference>
<keyword evidence="2" id="KW-1185">Reference proteome</keyword>
<sequence length="338" mass="38323">MSVTSIPCSVFWSVDPALLKPHPLYMSIYGEEVDVSNVINWIRNSQFPRPLLINQHNIIINGYPYWKAALCLGWNSISVEIRRFPNPSAELEALLLENADRNKTNEQKVREAIAWEQIEKEKAKKRQQLAACSTNQKLGRNVDKTHVENFPSSSRGLTRNKVAKLVGLGSGRNYAKAKQIVTKIDDLIQSGKTESALDLRSCLNKKSIDAAAKILKALPPDNNVKKLDDQEISCWNCKFCTGEKREDKHIYYCNKFGSLNFLKQPPTSRAVDCPEWSHRLAIEEHVNSMPNPSYFTLTLPSHLQPLFEDAARAESMPLPDWVCHHLLKIVQSSMGSRQ</sequence>
<organism evidence="1 2">
    <name type="scientific">Dulcicalothrix desertica PCC 7102</name>
    <dbReference type="NCBI Taxonomy" id="232991"/>
    <lineage>
        <taxon>Bacteria</taxon>
        <taxon>Bacillati</taxon>
        <taxon>Cyanobacteriota</taxon>
        <taxon>Cyanophyceae</taxon>
        <taxon>Nostocales</taxon>
        <taxon>Calotrichaceae</taxon>
        <taxon>Dulcicalothrix</taxon>
    </lineage>
</organism>
<dbReference type="EMBL" id="RSCL01000051">
    <property type="protein sequence ID" value="RUS94158.1"/>
    <property type="molecule type" value="Genomic_DNA"/>
</dbReference>
<evidence type="ECO:0008006" key="3">
    <source>
        <dbReference type="Google" id="ProtNLM"/>
    </source>
</evidence>
<comment type="caution">
    <text evidence="1">The sequence shown here is derived from an EMBL/GenBank/DDBJ whole genome shotgun (WGS) entry which is preliminary data.</text>
</comment>
<dbReference type="Proteomes" id="UP000271624">
    <property type="component" value="Unassembled WGS sequence"/>
</dbReference>
<dbReference type="InterPro" id="IPR036086">
    <property type="entry name" value="ParB/Sulfiredoxin_sf"/>
</dbReference>
<proteinExistence type="predicted"/>
<dbReference type="OrthoDB" id="441802at2"/>
<dbReference type="AlphaFoldDB" id="A0A3S1A5S6"/>